<evidence type="ECO:0000313" key="5">
    <source>
        <dbReference type="Proteomes" id="UP000536746"/>
    </source>
</evidence>
<dbReference type="OrthoDB" id="8776491at2"/>
<dbReference type="AlphaFoldDB" id="A0A246WLV9"/>
<accession>A0A246WLV9</accession>
<dbReference type="PANTHER" id="PTHR33993">
    <property type="entry name" value="GLYOXALASE-RELATED"/>
    <property type="match status" value="1"/>
</dbReference>
<dbReference type="InterPro" id="IPR037523">
    <property type="entry name" value="VOC_core"/>
</dbReference>
<dbReference type="Proteomes" id="UP000197596">
    <property type="component" value="Unassembled WGS sequence"/>
</dbReference>
<proteinExistence type="predicted"/>
<evidence type="ECO:0000259" key="1">
    <source>
        <dbReference type="PROSITE" id="PS51819"/>
    </source>
</evidence>
<evidence type="ECO:0000313" key="3">
    <source>
        <dbReference type="EMBL" id="OWY27339.1"/>
    </source>
</evidence>
<gene>
    <name evidence="3" type="ORF">CEJ42_20010</name>
    <name evidence="2" type="ORF">HNO84_15650</name>
</gene>
<protein>
    <submittedName>
        <fullName evidence="3">Glyoxalase</fullName>
    </submittedName>
    <submittedName>
        <fullName evidence="2">VOC family protein</fullName>
    </submittedName>
</protein>
<reference evidence="3 4" key="1">
    <citation type="submission" date="2017-06" db="EMBL/GenBank/DDBJ databases">
        <title>Herbaspirillum phytohormonus sp. nov., isolated from the root nodule of Robinia pseudoacacia in lead-zinc mine.</title>
        <authorList>
            <person name="Fan M."/>
            <person name="Lin Y."/>
        </authorList>
    </citation>
    <scope>NUCLEOTIDE SEQUENCE [LARGE SCALE GENOMIC DNA]</scope>
    <source>
        <strain evidence="3 4">HZ10</strain>
    </source>
</reference>
<dbReference type="CDD" id="cd07247">
    <property type="entry name" value="SgaA_N_like"/>
    <property type="match status" value="1"/>
</dbReference>
<dbReference type="EMBL" id="NJGU01000011">
    <property type="protein sequence ID" value="OWY27339.1"/>
    <property type="molecule type" value="Genomic_DNA"/>
</dbReference>
<dbReference type="InterPro" id="IPR004360">
    <property type="entry name" value="Glyas_Fos-R_dOase_dom"/>
</dbReference>
<organism evidence="3 4">
    <name type="scientific">Herbaspirillum robiniae</name>
    <dbReference type="NCBI Taxonomy" id="2014887"/>
    <lineage>
        <taxon>Bacteria</taxon>
        <taxon>Pseudomonadati</taxon>
        <taxon>Pseudomonadota</taxon>
        <taxon>Betaproteobacteria</taxon>
        <taxon>Burkholderiales</taxon>
        <taxon>Oxalobacteraceae</taxon>
        <taxon>Herbaspirillum</taxon>
    </lineage>
</organism>
<dbReference type="Gene3D" id="3.10.180.10">
    <property type="entry name" value="2,3-Dihydroxybiphenyl 1,2-Dioxygenase, domain 1"/>
    <property type="match status" value="1"/>
</dbReference>
<dbReference type="RefSeq" id="WP_079216919.1">
    <property type="nucleotide sequence ID" value="NZ_CP018845.1"/>
</dbReference>
<feature type="domain" description="VOC" evidence="1">
    <location>
        <begin position="4"/>
        <end position="122"/>
    </location>
</feature>
<dbReference type="InterPro" id="IPR029068">
    <property type="entry name" value="Glyas_Bleomycin-R_OHBP_Dase"/>
</dbReference>
<name>A0A246WLV9_9BURK</name>
<evidence type="ECO:0000313" key="2">
    <source>
        <dbReference type="EMBL" id="NUU03040.1"/>
    </source>
</evidence>
<keyword evidence="5" id="KW-1185">Reference proteome</keyword>
<dbReference type="Pfam" id="PF00903">
    <property type="entry name" value="Glyoxalase"/>
    <property type="match status" value="1"/>
</dbReference>
<comment type="caution">
    <text evidence="3">The sequence shown here is derived from an EMBL/GenBank/DDBJ whole genome shotgun (WGS) entry which is preliminary data.</text>
</comment>
<dbReference type="Proteomes" id="UP000536746">
    <property type="component" value="Unassembled WGS sequence"/>
</dbReference>
<dbReference type="PANTHER" id="PTHR33993:SF2">
    <property type="entry name" value="VOC DOMAIN-CONTAINING PROTEIN"/>
    <property type="match status" value="1"/>
</dbReference>
<dbReference type="EMBL" id="JABFMT010000016">
    <property type="protein sequence ID" value="NUU03040.1"/>
    <property type="molecule type" value="Genomic_DNA"/>
</dbReference>
<evidence type="ECO:0000313" key="4">
    <source>
        <dbReference type="Proteomes" id="UP000197596"/>
    </source>
</evidence>
<dbReference type="InterPro" id="IPR052164">
    <property type="entry name" value="Anthracycline_SecMetBiosynth"/>
</dbReference>
<dbReference type="PROSITE" id="PS51819">
    <property type="entry name" value="VOC"/>
    <property type="match status" value="1"/>
</dbReference>
<reference evidence="2 5" key="2">
    <citation type="journal article" date="2020" name="Front. Plant Sci.">
        <title>Isolation of Rhizosphere Bacteria That Improve Quality and Water Stress Tolerance in Greenhouse Ornamentals.</title>
        <authorList>
            <person name="Nordstedt N.P."/>
            <person name="Jones M.L."/>
        </authorList>
    </citation>
    <scope>NUCLEOTIDE SEQUENCE [LARGE SCALE GENOMIC DNA]</scope>
    <source>
        <strain evidence="2 5">C6C2</strain>
    </source>
</reference>
<sequence length="123" mass="13514">MQTSVNWFEIATKDLTRAARFYEAVFATRLRLEALEEESPMAIFTRDDGQSVGCLTGGDWIEPSPQGTLVYLDAGPDIQAVIDRIVPAGGKVALPKTQLPKDLGYICQFIDTEGNRVALHAMN</sequence>
<dbReference type="SUPFAM" id="SSF54593">
    <property type="entry name" value="Glyoxalase/Bleomycin resistance protein/Dihydroxybiphenyl dioxygenase"/>
    <property type="match status" value="1"/>
</dbReference>